<protein>
    <submittedName>
        <fullName evidence="6">PIN domain-containing protein</fullName>
    </submittedName>
</protein>
<accession>A0A543CR12</accession>
<sequence>MEPIVRAVLDTGVLINAESRSKVAWSIQRKARGSRALIITTPVLTQVWRSGPRQAALCRFLKGCMIDSPSESVAKRAGELLGRAGTSDAVDALVVATAIEMEAATIFTSDPDDLEALLDVSDAPAPPLVQKV</sequence>
<keyword evidence="1" id="KW-0540">Nuclease</keyword>
<evidence type="ECO:0000256" key="2">
    <source>
        <dbReference type="ARBA" id="ARBA00022723"/>
    </source>
</evidence>
<evidence type="ECO:0000256" key="4">
    <source>
        <dbReference type="ARBA" id="ARBA00022842"/>
    </source>
</evidence>
<dbReference type="GO" id="GO:0004518">
    <property type="term" value="F:nuclease activity"/>
    <property type="evidence" value="ECO:0007669"/>
    <property type="project" value="UniProtKB-KW"/>
</dbReference>
<dbReference type="RefSeq" id="WP_141958418.1">
    <property type="nucleotide sequence ID" value="NZ_VFOZ01000001.1"/>
</dbReference>
<dbReference type="Pfam" id="PF01850">
    <property type="entry name" value="PIN"/>
    <property type="match status" value="1"/>
</dbReference>
<dbReference type="InterPro" id="IPR029060">
    <property type="entry name" value="PIN-like_dom_sf"/>
</dbReference>
<organism evidence="6 7">
    <name type="scientific">Actinoallomurus bryophytorum</name>
    <dbReference type="NCBI Taxonomy" id="1490222"/>
    <lineage>
        <taxon>Bacteria</taxon>
        <taxon>Bacillati</taxon>
        <taxon>Actinomycetota</taxon>
        <taxon>Actinomycetes</taxon>
        <taxon>Streptosporangiales</taxon>
        <taxon>Thermomonosporaceae</taxon>
        <taxon>Actinoallomurus</taxon>
    </lineage>
</organism>
<name>A0A543CR12_9ACTN</name>
<dbReference type="OrthoDB" id="3785877at2"/>
<feature type="domain" description="PIN" evidence="5">
    <location>
        <begin position="8"/>
        <end position="112"/>
    </location>
</feature>
<evidence type="ECO:0000256" key="3">
    <source>
        <dbReference type="ARBA" id="ARBA00022801"/>
    </source>
</evidence>
<proteinExistence type="predicted"/>
<dbReference type="EMBL" id="VFOZ01000001">
    <property type="protein sequence ID" value="TQL99546.1"/>
    <property type="molecule type" value="Genomic_DNA"/>
</dbReference>
<keyword evidence="2" id="KW-0479">Metal-binding</keyword>
<dbReference type="AlphaFoldDB" id="A0A543CR12"/>
<dbReference type="GO" id="GO:0016787">
    <property type="term" value="F:hydrolase activity"/>
    <property type="evidence" value="ECO:0007669"/>
    <property type="project" value="UniProtKB-KW"/>
</dbReference>
<gene>
    <name evidence="6" type="ORF">FB559_5238</name>
</gene>
<dbReference type="Gene3D" id="3.40.50.1010">
    <property type="entry name" value="5'-nuclease"/>
    <property type="match status" value="1"/>
</dbReference>
<keyword evidence="4" id="KW-0460">Magnesium</keyword>
<dbReference type="Proteomes" id="UP000316096">
    <property type="component" value="Unassembled WGS sequence"/>
</dbReference>
<evidence type="ECO:0000313" key="7">
    <source>
        <dbReference type="Proteomes" id="UP000316096"/>
    </source>
</evidence>
<evidence type="ECO:0000256" key="1">
    <source>
        <dbReference type="ARBA" id="ARBA00022722"/>
    </source>
</evidence>
<dbReference type="SUPFAM" id="SSF88723">
    <property type="entry name" value="PIN domain-like"/>
    <property type="match status" value="1"/>
</dbReference>
<dbReference type="GO" id="GO:0046872">
    <property type="term" value="F:metal ion binding"/>
    <property type="evidence" value="ECO:0007669"/>
    <property type="project" value="UniProtKB-KW"/>
</dbReference>
<dbReference type="InterPro" id="IPR002716">
    <property type="entry name" value="PIN_dom"/>
</dbReference>
<comment type="caution">
    <text evidence="6">The sequence shown here is derived from an EMBL/GenBank/DDBJ whole genome shotgun (WGS) entry which is preliminary data.</text>
</comment>
<keyword evidence="3" id="KW-0378">Hydrolase</keyword>
<keyword evidence="7" id="KW-1185">Reference proteome</keyword>
<reference evidence="6 7" key="1">
    <citation type="submission" date="2019-06" db="EMBL/GenBank/DDBJ databases">
        <title>Sequencing the genomes of 1000 actinobacteria strains.</title>
        <authorList>
            <person name="Klenk H.-P."/>
        </authorList>
    </citation>
    <scope>NUCLEOTIDE SEQUENCE [LARGE SCALE GENOMIC DNA]</scope>
    <source>
        <strain evidence="6 7">DSM 102200</strain>
    </source>
</reference>
<evidence type="ECO:0000259" key="5">
    <source>
        <dbReference type="Pfam" id="PF01850"/>
    </source>
</evidence>
<evidence type="ECO:0000313" key="6">
    <source>
        <dbReference type="EMBL" id="TQL99546.1"/>
    </source>
</evidence>